<dbReference type="EC" id="3.5.2.2" evidence="6"/>
<comment type="similarity">
    <text evidence="2">Belongs to the metallo-dependent hydrolases superfamily. Hydantoinase/dihydropyrimidinase family.</text>
</comment>
<evidence type="ECO:0000313" key="7">
    <source>
        <dbReference type="Proteomes" id="UP001549106"/>
    </source>
</evidence>
<sequence>MKYLLKNGTIVSGSGILDQDVLIDGEKIVRVGENLPAEDAEVIDVTGKLLFPGFIDGHTHFDLEVAGTVTADDFETGTRAAILGGTTLVIDYASQDKGGHTLKEGLEKWHGKADGKCSCDYSFHMSIVEWNEQTEKEVQDMIDEGITSFKLYMTYPAMIVNDCDLYKILKKLGECGCFAGVHCENAGVIDALIDEAKKQGRTGPENHPLVRPDTMEAEAVHRLLVIAKEADAPVMVVHLTNRKAYEEIMKARKEGQTVYAETCPQYLLLDDSAYSRPDFGGAVYVCAPPIRKKEDQDCLWDALKKEDIQTVATDQCSFTLEQKAMGKDDFTKIPGGLPGVQTRGTLLYTYGVRTGKITEAQMCRFLCENPAKLYGVYPKKGVIREGSDADIVVLDPEKESVISAKTHAYNTDNNPFEGFALHCAIDDVFLRGHHAVQNGKLKEEKLGTFIPRGKNTLESSK</sequence>
<evidence type="ECO:0000256" key="4">
    <source>
        <dbReference type="ARBA" id="ARBA00022801"/>
    </source>
</evidence>
<dbReference type="InterPro" id="IPR011778">
    <property type="entry name" value="Hydantoinase/dihydroPyrase"/>
</dbReference>
<evidence type="ECO:0000256" key="1">
    <source>
        <dbReference type="ARBA" id="ARBA00001947"/>
    </source>
</evidence>
<evidence type="ECO:0000256" key="3">
    <source>
        <dbReference type="ARBA" id="ARBA00022723"/>
    </source>
</evidence>
<comment type="cofactor">
    <cofactor evidence="1">
        <name>Zn(2+)</name>
        <dbReference type="ChEBI" id="CHEBI:29105"/>
    </cofactor>
</comment>
<evidence type="ECO:0000256" key="2">
    <source>
        <dbReference type="ARBA" id="ARBA00008829"/>
    </source>
</evidence>
<organism evidence="6 7">
    <name type="scientific">Blautia caecimuris</name>
    <dbReference type="NCBI Taxonomy" id="1796615"/>
    <lineage>
        <taxon>Bacteria</taxon>
        <taxon>Bacillati</taxon>
        <taxon>Bacillota</taxon>
        <taxon>Clostridia</taxon>
        <taxon>Lachnospirales</taxon>
        <taxon>Lachnospiraceae</taxon>
        <taxon>Blautia</taxon>
    </lineage>
</organism>
<feature type="domain" description="Amidohydrolase-related" evidence="5">
    <location>
        <begin position="50"/>
        <end position="432"/>
    </location>
</feature>
<dbReference type="InterPro" id="IPR006680">
    <property type="entry name" value="Amidohydro-rel"/>
</dbReference>
<keyword evidence="7" id="KW-1185">Reference proteome</keyword>
<name>A0ABV2M145_9FIRM</name>
<dbReference type="GO" id="GO:0004157">
    <property type="term" value="F:dihydropyrimidinase activity"/>
    <property type="evidence" value="ECO:0007669"/>
    <property type="project" value="UniProtKB-EC"/>
</dbReference>
<dbReference type="Gene3D" id="3.20.20.140">
    <property type="entry name" value="Metal-dependent hydrolases"/>
    <property type="match status" value="1"/>
</dbReference>
<dbReference type="EMBL" id="JBEPMJ010000008">
    <property type="protein sequence ID" value="MET3750190.1"/>
    <property type="molecule type" value="Genomic_DNA"/>
</dbReference>
<evidence type="ECO:0000259" key="5">
    <source>
        <dbReference type="Pfam" id="PF01979"/>
    </source>
</evidence>
<gene>
    <name evidence="6" type="ORF">ABID24_001434</name>
</gene>
<dbReference type="PANTHER" id="PTHR11647">
    <property type="entry name" value="HYDRANTOINASE/DIHYDROPYRIMIDINASE FAMILY MEMBER"/>
    <property type="match status" value="1"/>
</dbReference>
<dbReference type="InterPro" id="IPR032466">
    <property type="entry name" value="Metal_Hydrolase"/>
</dbReference>
<dbReference type="SUPFAM" id="SSF51338">
    <property type="entry name" value="Composite domain of metallo-dependent hydrolases"/>
    <property type="match status" value="1"/>
</dbReference>
<dbReference type="RefSeq" id="WP_257464425.1">
    <property type="nucleotide sequence ID" value="NZ_BAABXP010000002.1"/>
</dbReference>
<keyword evidence="4 6" id="KW-0378">Hydrolase</keyword>
<dbReference type="CDD" id="cd01314">
    <property type="entry name" value="D-HYD"/>
    <property type="match status" value="1"/>
</dbReference>
<protein>
    <submittedName>
        <fullName evidence="6">Dihydropyrimidinase</fullName>
        <ecNumber evidence="6">3.5.2.2</ecNumber>
    </submittedName>
</protein>
<dbReference type="PANTHER" id="PTHR11647:SF1">
    <property type="entry name" value="COLLAPSIN RESPONSE MEDIATOR PROTEIN"/>
    <property type="match status" value="1"/>
</dbReference>
<dbReference type="Pfam" id="PF01979">
    <property type="entry name" value="Amidohydro_1"/>
    <property type="match status" value="1"/>
</dbReference>
<dbReference type="InterPro" id="IPR011059">
    <property type="entry name" value="Metal-dep_hydrolase_composite"/>
</dbReference>
<dbReference type="InterPro" id="IPR050378">
    <property type="entry name" value="Metallo-dep_Hydrolases_sf"/>
</dbReference>
<dbReference type="Gene3D" id="2.30.40.10">
    <property type="entry name" value="Urease, subunit C, domain 1"/>
    <property type="match status" value="1"/>
</dbReference>
<proteinExistence type="inferred from homology"/>
<dbReference type="Proteomes" id="UP001549106">
    <property type="component" value="Unassembled WGS sequence"/>
</dbReference>
<keyword evidence="3" id="KW-0479">Metal-binding</keyword>
<accession>A0ABV2M145</accession>
<reference evidence="6 7" key="1">
    <citation type="submission" date="2024-06" db="EMBL/GenBank/DDBJ databases">
        <title>Genomic Encyclopedia of Type Strains, Phase IV (KMG-IV): sequencing the most valuable type-strain genomes for metagenomic binning, comparative biology and taxonomic classification.</title>
        <authorList>
            <person name="Goeker M."/>
        </authorList>
    </citation>
    <scope>NUCLEOTIDE SEQUENCE [LARGE SCALE GENOMIC DNA]</scope>
    <source>
        <strain evidence="6 7">DSM 29492</strain>
    </source>
</reference>
<evidence type="ECO:0000313" key="6">
    <source>
        <dbReference type="EMBL" id="MET3750190.1"/>
    </source>
</evidence>
<comment type="caution">
    <text evidence="6">The sequence shown here is derived from an EMBL/GenBank/DDBJ whole genome shotgun (WGS) entry which is preliminary data.</text>
</comment>
<dbReference type="SUPFAM" id="SSF51556">
    <property type="entry name" value="Metallo-dependent hydrolases"/>
    <property type="match status" value="1"/>
</dbReference>
<dbReference type="NCBIfam" id="TIGR02033">
    <property type="entry name" value="D-hydantoinase"/>
    <property type="match status" value="1"/>
</dbReference>